<evidence type="ECO:0000256" key="1">
    <source>
        <dbReference type="SAM" id="MobiDB-lite"/>
    </source>
</evidence>
<dbReference type="EMBL" id="BAAAMY010000006">
    <property type="protein sequence ID" value="GAA1924250.1"/>
    <property type="molecule type" value="Genomic_DNA"/>
</dbReference>
<dbReference type="Proteomes" id="UP001501612">
    <property type="component" value="Unassembled WGS sequence"/>
</dbReference>
<protein>
    <recommendedName>
        <fullName evidence="5">Lipoprotein</fullName>
    </recommendedName>
</protein>
<keyword evidence="2" id="KW-0732">Signal</keyword>
<evidence type="ECO:0000313" key="4">
    <source>
        <dbReference type="Proteomes" id="UP001501612"/>
    </source>
</evidence>
<feature type="region of interest" description="Disordered" evidence="1">
    <location>
        <begin position="75"/>
        <end position="96"/>
    </location>
</feature>
<gene>
    <name evidence="3" type="ORF">GCM10009737_27380</name>
</gene>
<feature type="region of interest" description="Disordered" evidence="1">
    <location>
        <begin position="32"/>
        <end position="62"/>
    </location>
</feature>
<organism evidence="3 4">
    <name type="scientific">Nocardioides lentus</name>
    <dbReference type="NCBI Taxonomy" id="338077"/>
    <lineage>
        <taxon>Bacteria</taxon>
        <taxon>Bacillati</taxon>
        <taxon>Actinomycetota</taxon>
        <taxon>Actinomycetes</taxon>
        <taxon>Propionibacteriales</taxon>
        <taxon>Nocardioidaceae</taxon>
        <taxon>Nocardioides</taxon>
    </lineage>
</organism>
<sequence length="247" mass="25686">MGAHRTTTATTASTATAALLLALLPGCSGDVDAPGPGSADRPGAPTSSLPVLPRPTGGAAGAEIPSGVVARFRGASGTLCTGPQGRPSPPSGTRVDDRAADLRLVGGSTVRRELTLYADADAARAWVRRLRVEGPCVRIDGLRVSTSELTALAPDPRVGPRLPAGTLLRSQVLRTDGATDPVLLVDVVSRRGEVVLWSQVMELSARPGADDLPLAGRGTERVVRRVEAEARDNARLLDRFGRAADRR</sequence>
<evidence type="ECO:0000256" key="2">
    <source>
        <dbReference type="SAM" id="SignalP"/>
    </source>
</evidence>
<proteinExistence type="predicted"/>
<keyword evidence="4" id="KW-1185">Reference proteome</keyword>
<reference evidence="3 4" key="1">
    <citation type="journal article" date="2019" name="Int. J. Syst. Evol. Microbiol.">
        <title>The Global Catalogue of Microorganisms (GCM) 10K type strain sequencing project: providing services to taxonomists for standard genome sequencing and annotation.</title>
        <authorList>
            <consortium name="The Broad Institute Genomics Platform"/>
            <consortium name="The Broad Institute Genome Sequencing Center for Infectious Disease"/>
            <person name="Wu L."/>
            <person name="Ma J."/>
        </authorList>
    </citation>
    <scope>NUCLEOTIDE SEQUENCE [LARGE SCALE GENOMIC DNA]</scope>
    <source>
        <strain evidence="3 4">JCM 14046</strain>
    </source>
</reference>
<evidence type="ECO:0000313" key="3">
    <source>
        <dbReference type="EMBL" id="GAA1924250.1"/>
    </source>
</evidence>
<name>A0ABN2PLK9_9ACTN</name>
<accession>A0ABN2PLK9</accession>
<dbReference type="RefSeq" id="WP_344008106.1">
    <property type="nucleotide sequence ID" value="NZ_BAAAMY010000006.1"/>
</dbReference>
<comment type="caution">
    <text evidence="3">The sequence shown here is derived from an EMBL/GenBank/DDBJ whole genome shotgun (WGS) entry which is preliminary data.</text>
</comment>
<feature type="chain" id="PRO_5047122328" description="Lipoprotein" evidence="2">
    <location>
        <begin position="34"/>
        <end position="247"/>
    </location>
</feature>
<feature type="signal peptide" evidence="2">
    <location>
        <begin position="1"/>
        <end position="33"/>
    </location>
</feature>
<evidence type="ECO:0008006" key="5">
    <source>
        <dbReference type="Google" id="ProtNLM"/>
    </source>
</evidence>